<evidence type="ECO:0008006" key="3">
    <source>
        <dbReference type="Google" id="ProtNLM"/>
    </source>
</evidence>
<keyword evidence="2" id="KW-1185">Reference proteome</keyword>
<dbReference type="EMBL" id="JASVWF010000007">
    <property type="protein sequence ID" value="MDL5159398.1"/>
    <property type="molecule type" value="Genomic_DNA"/>
</dbReference>
<protein>
    <recommendedName>
        <fullName evidence="3">Phage tail protein</fullName>
    </recommendedName>
</protein>
<dbReference type="RefSeq" id="WP_286055989.1">
    <property type="nucleotide sequence ID" value="NZ_JASVWF010000007.1"/>
</dbReference>
<evidence type="ECO:0000313" key="1">
    <source>
        <dbReference type="EMBL" id="MDL5159398.1"/>
    </source>
</evidence>
<accession>A0ABT7MFE6</accession>
<proteinExistence type="predicted"/>
<comment type="caution">
    <text evidence="1">The sequence shown here is derived from an EMBL/GenBank/DDBJ whole genome shotgun (WGS) entry which is preliminary data.</text>
</comment>
<organism evidence="1 2">
    <name type="scientific">Actinomycetospora termitidis</name>
    <dbReference type="NCBI Taxonomy" id="3053470"/>
    <lineage>
        <taxon>Bacteria</taxon>
        <taxon>Bacillati</taxon>
        <taxon>Actinomycetota</taxon>
        <taxon>Actinomycetes</taxon>
        <taxon>Pseudonocardiales</taxon>
        <taxon>Pseudonocardiaceae</taxon>
        <taxon>Actinomycetospora</taxon>
    </lineage>
</organism>
<name>A0ABT7MFE6_9PSEU</name>
<dbReference type="Proteomes" id="UP001231924">
    <property type="component" value="Unassembled WGS sequence"/>
</dbReference>
<sequence length="271" mass="28864">MALTLGGLAGDLTWNVRTKGSRWTAAEPRGDNLAIPGRDGSVWRPGKRLDQLSFAIEVWLLGCAPDGSMPRNQDARALLKARYETLLHALRPPGTLTELVDTDTGRRCYAELAGGPDPDTMAGGTRAEVEFDVIVPAGCWEDVTPFTLADTPIANGTTVTVPGAGGSPLPVTDTVITVTGPGRNVRITEPGGEWLAWSGDLPASKLIIDTKAYTAKYQGGTINYLPRVSWSAVPMLPIRAYPGNPALTIAIEQAGGASRINVTGRRRWYTA</sequence>
<gene>
    <name evidence="1" type="ORF">QRT03_25755</name>
</gene>
<reference evidence="1 2" key="1">
    <citation type="submission" date="2023-06" db="EMBL/GenBank/DDBJ databases">
        <title>Actinomycetospora Odt1-22.</title>
        <authorList>
            <person name="Supong K."/>
        </authorList>
    </citation>
    <scope>NUCLEOTIDE SEQUENCE [LARGE SCALE GENOMIC DNA]</scope>
    <source>
        <strain evidence="1 2">Odt1-22</strain>
    </source>
</reference>
<evidence type="ECO:0000313" key="2">
    <source>
        <dbReference type="Proteomes" id="UP001231924"/>
    </source>
</evidence>